<reference evidence="1 2" key="1">
    <citation type="journal article" date="2015" name="Int. J. Syst. Evol. Microbiol.">
        <title>Flavisolibacter ginsenosidimutans sp. nov., with ginsenoside-converting activity isolated from soil used for cultivating ginseng.</title>
        <authorList>
            <person name="Zhao Y."/>
            <person name="Liu Q."/>
            <person name="Kang M.S."/>
            <person name="Jin F."/>
            <person name="Yu H."/>
            <person name="Im W.T."/>
        </authorList>
    </citation>
    <scope>NUCLEOTIDE SEQUENCE [LARGE SCALE GENOMIC DNA]</scope>
    <source>
        <strain evidence="1 2">Gsoil 636</strain>
    </source>
</reference>
<evidence type="ECO:0000313" key="1">
    <source>
        <dbReference type="EMBL" id="QEC57063.1"/>
    </source>
</evidence>
<sequence>MAKKNLMRVQGKDVNKPNAYLTIQLADTKSEVRGFGQPVTRRKTKEMAEAYFTACEDAWKLVQEIESNKAYAALKKLPGFKAMRSLVNPSQHVSGVFGKEIILQILSLRHCEGIRYIHGRDGEANTLILAGVNEVGTTIKEDGTVKAQSALVARSVMAPDAAAAVATDNTDDGGTVFDSEVHDEGTTIEETRALLG</sequence>
<proteinExistence type="predicted"/>
<dbReference type="OrthoDB" id="661524at2"/>
<dbReference type="EMBL" id="CP042433">
    <property type="protein sequence ID" value="QEC57063.1"/>
    <property type="molecule type" value="Genomic_DNA"/>
</dbReference>
<evidence type="ECO:0000313" key="2">
    <source>
        <dbReference type="Proteomes" id="UP000321204"/>
    </source>
</evidence>
<keyword evidence="2" id="KW-1185">Reference proteome</keyword>
<organism evidence="1 2">
    <name type="scientific">Flavisolibacter ginsenosidimutans</name>
    <dbReference type="NCBI Taxonomy" id="661481"/>
    <lineage>
        <taxon>Bacteria</taxon>
        <taxon>Pseudomonadati</taxon>
        <taxon>Bacteroidota</taxon>
        <taxon>Chitinophagia</taxon>
        <taxon>Chitinophagales</taxon>
        <taxon>Chitinophagaceae</taxon>
        <taxon>Flavisolibacter</taxon>
    </lineage>
</organism>
<dbReference type="RefSeq" id="WP_146788963.1">
    <property type="nucleotide sequence ID" value="NZ_BAABIO010000003.1"/>
</dbReference>
<name>A0A5B8UKI0_9BACT</name>
<dbReference type="AlphaFoldDB" id="A0A5B8UKI0"/>
<dbReference type="KEGG" id="fgg:FSB75_14510"/>
<protein>
    <submittedName>
        <fullName evidence="1">Uncharacterized protein</fullName>
    </submittedName>
</protein>
<dbReference type="Proteomes" id="UP000321204">
    <property type="component" value="Chromosome"/>
</dbReference>
<gene>
    <name evidence="1" type="ORF">FSB75_14510</name>
</gene>
<accession>A0A5B8UKI0</accession>